<feature type="transmembrane region" description="Helical" evidence="6">
    <location>
        <begin position="357"/>
        <end position="385"/>
    </location>
</feature>
<dbReference type="PANTHER" id="PTHR30619:SF1">
    <property type="entry name" value="RECOMBINATION PROTEIN 2"/>
    <property type="match status" value="1"/>
</dbReference>
<feature type="transmembrane region" description="Helical" evidence="6">
    <location>
        <begin position="421"/>
        <end position="442"/>
    </location>
</feature>
<evidence type="ECO:0000256" key="4">
    <source>
        <dbReference type="ARBA" id="ARBA00022989"/>
    </source>
</evidence>
<feature type="domain" description="DUF4131" evidence="8">
    <location>
        <begin position="18"/>
        <end position="132"/>
    </location>
</feature>
<dbReference type="Pfam" id="PF13567">
    <property type="entry name" value="DUF4131"/>
    <property type="match status" value="1"/>
</dbReference>
<comment type="caution">
    <text evidence="9">The sequence shown here is derived from an EMBL/GenBank/DDBJ whole genome shotgun (WGS) entry which is preliminary data.</text>
</comment>
<keyword evidence="3 6" id="KW-0812">Transmembrane</keyword>
<sequence>MLSFFKVKILKELKNYSLGFLFFSVGVFSHYWHSKKPEIPNFQGKQTLVFQIDKKLNSNKKYRKYEVLAKVEKNEINAILYVPKEEKQLDFKNYYQTKVYINKVESPKNDFQFDYAKYLSRKGIYYQSFATEEILEAPKKTLTISEKIRQKRLEILNTIDGSKLPKREREFLKGIILADRTEMDAEMVSDFSKSGLVHFLAISGTHLAIIFWLILYLLKPIFPAKFRRIPIVLSLLFIWSFTIFIDYGSSVVRSCLMITAYYSFVLLQRKPDLLHAIAIAGFAILIFDTHQLFDVGFQLSFVAVFGIFWLNTPILKNLPRPKNKIQDFLFNIVSMSLAAQMATLPLVIFYFHQYSFLSIVANVIIVPFSEIIIIFSLLMTVLFAFKIEFSWLSFIYEKLVDFLLNSIHFFAEQDWFFHKNIPLNIVEIIILFVVIFLLRGLFLHQSKALPRVLGFAMLFLLVRIFINFYQFNRTENLFLEHFNQKIVIQKEGGKAIFRVSETADVEVLKRFIIDSYMASRRVEQYEVEMVTDDFLEAKMGEKFKR</sequence>
<dbReference type="PANTHER" id="PTHR30619">
    <property type="entry name" value="DNA INTERNALIZATION/COMPETENCE PROTEIN COMEC/REC2"/>
    <property type="match status" value="1"/>
</dbReference>
<dbReference type="NCBIfam" id="TIGR00360">
    <property type="entry name" value="ComEC_N-term"/>
    <property type="match status" value="1"/>
</dbReference>
<feature type="domain" description="ComEC/Rec2-related protein" evidence="7">
    <location>
        <begin position="176"/>
        <end position="438"/>
    </location>
</feature>
<dbReference type="Proteomes" id="UP000620064">
    <property type="component" value="Unassembled WGS sequence"/>
</dbReference>
<feature type="transmembrane region" description="Helical" evidence="6">
    <location>
        <begin position="448"/>
        <end position="466"/>
    </location>
</feature>
<name>A0ABQ2NKF6_9FLAO</name>
<evidence type="ECO:0000256" key="5">
    <source>
        <dbReference type="ARBA" id="ARBA00023136"/>
    </source>
</evidence>
<feature type="transmembrane region" description="Helical" evidence="6">
    <location>
        <begin position="196"/>
        <end position="217"/>
    </location>
</feature>
<dbReference type="EMBL" id="BMLV01000005">
    <property type="protein sequence ID" value="GGP05602.1"/>
    <property type="molecule type" value="Genomic_DNA"/>
</dbReference>
<reference evidence="10" key="1">
    <citation type="journal article" date="2019" name="Int. J. Syst. Evol. Microbiol.">
        <title>The Global Catalogue of Microorganisms (GCM) 10K type strain sequencing project: providing services to taxonomists for standard genome sequencing and annotation.</title>
        <authorList>
            <consortium name="The Broad Institute Genomics Platform"/>
            <consortium name="The Broad Institute Genome Sequencing Center for Infectious Disease"/>
            <person name="Wu L."/>
            <person name="Ma J."/>
        </authorList>
    </citation>
    <scope>NUCLEOTIDE SEQUENCE [LARGE SCALE GENOMIC DNA]</scope>
    <source>
        <strain evidence="10">CGMCC 1.7656</strain>
    </source>
</reference>
<evidence type="ECO:0000256" key="1">
    <source>
        <dbReference type="ARBA" id="ARBA00004651"/>
    </source>
</evidence>
<dbReference type="InterPro" id="IPR004477">
    <property type="entry name" value="ComEC_N"/>
</dbReference>
<dbReference type="InterPro" id="IPR025405">
    <property type="entry name" value="DUF4131"/>
</dbReference>
<keyword evidence="2" id="KW-1003">Cell membrane</keyword>
<evidence type="ECO:0000313" key="10">
    <source>
        <dbReference type="Proteomes" id="UP000620064"/>
    </source>
</evidence>
<feature type="transmembrane region" description="Helical" evidence="6">
    <location>
        <begin position="299"/>
        <end position="316"/>
    </location>
</feature>
<gene>
    <name evidence="9" type="ORF">GCM10010992_22340</name>
</gene>
<proteinExistence type="predicted"/>
<protein>
    <submittedName>
        <fullName evidence="9">Competence protein ComEC</fullName>
    </submittedName>
</protein>
<feature type="transmembrane region" description="Helical" evidence="6">
    <location>
        <begin position="274"/>
        <end position="293"/>
    </location>
</feature>
<evidence type="ECO:0000259" key="8">
    <source>
        <dbReference type="Pfam" id="PF13567"/>
    </source>
</evidence>
<feature type="transmembrane region" description="Helical" evidence="6">
    <location>
        <begin position="229"/>
        <end position="245"/>
    </location>
</feature>
<evidence type="ECO:0000256" key="6">
    <source>
        <dbReference type="SAM" id="Phobius"/>
    </source>
</evidence>
<keyword evidence="5 6" id="KW-0472">Membrane</keyword>
<feature type="transmembrane region" description="Helical" evidence="6">
    <location>
        <begin position="328"/>
        <end position="351"/>
    </location>
</feature>
<keyword evidence="10" id="KW-1185">Reference proteome</keyword>
<evidence type="ECO:0000259" key="7">
    <source>
        <dbReference type="Pfam" id="PF03772"/>
    </source>
</evidence>
<evidence type="ECO:0000313" key="9">
    <source>
        <dbReference type="EMBL" id="GGP05602.1"/>
    </source>
</evidence>
<comment type="subcellular location">
    <subcellularLocation>
        <location evidence="1">Cell membrane</location>
        <topology evidence="1">Multi-pass membrane protein</topology>
    </subcellularLocation>
</comment>
<accession>A0ABQ2NKF6</accession>
<dbReference type="Pfam" id="PF03772">
    <property type="entry name" value="Competence"/>
    <property type="match status" value="1"/>
</dbReference>
<evidence type="ECO:0000256" key="2">
    <source>
        <dbReference type="ARBA" id="ARBA00022475"/>
    </source>
</evidence>
<keyword evidence="4 6" id="KW-1133">Transmembrane helix</keyword>
<feature type="transmembrane region" description="Helical" evidence="6">
    <location>
        <begin position="16"/>
        <end position="33"/>
    </location>
</feature>
<dbReference type="InterPro" id="IPR052159">
    <property type="entry name" value="Competence_DNA_uptake"/>
</dbReference>
<evidence type="ECO:0000256" key="3">
    <source>
        <dbReference type="ARBA" id="ARBA00022692"/>
    </source>
</evidence>
<organism evidence="9 10">
    <name type="scientific">Cloacibacterium rupense</name>
    <dbReference type="NCBI Taxonomy" id="517423"/>
    <lineage>
        <taxon>Bacteria</taxon>
        <taxon>Pseudomonadati</taxon>
        <taxon>Bacteroidota</taxon>
        <taxon>Flavobacteriia</taxon>
        <taxon>Flavobacteriales</taxon>
        <taxon>Weeksellaceae</taxon>
    </lineage>
</organism>